<name>A0ABV0T8P9_9TELE</name>
<accession>A0ABV0T8P9</accession>
<evidence type="ECO:0000313" key="1">
    <source>
        <dbReference type="EMBL" id="MEQ2228791.1"/>
    </source>
</evidence>
<dbReference type="Proteomes" id="UP001482620">
    <property type="component" value="Unassembled WGS sequence"/>
</dbReference>
<reference evidence="1 2" key="1">
    <citation type="submission" date="2021-06" db="EMBL/GenBank/DDBJ databases">
        <authorList>
            <person name="Palmer J.M."/>
        </authorList>
    </citation>
    <scope>NUCLEOTIDE SEQUENCE [LARGE SCALE GENOMIC DNA]</scope>
    <source>
        <strain evidence="2">if_2019</strain>
        <tissue evidence="1">Muscle</tissue>
    </source>
</reference>
<comment type="caution">
    <text evidence="1">The sequence shown here is derived from an EMBL/GenBank/DDBJ whole genome shotgun (WGS) entry which is preliminary data.</text>
</comment>
<dbReference type="EMBL" id="JAHRIQ010024139">
    <property type="protein sequence ID" value="MEQ2228791.1"/>
    <property type="molecule type" value="Genomic_DNA"/>
</dbReference>
<keyword evidence="2" id="KW-1185">Reference proteome</keyword>
<evidence type="ECO:0000313" key="2">
    <source>
        <dbReference type="Proteomes" id="UP001482620"/>
    </source>
</evidence>
<protein>
    <submittedName>
        <fullName evidence="1">Uncharacterized protein</fullName>
    </submittedName>
</protein>
<sequence>MELEFCIFQFCINMNKRNKLMEKDWCFQTSFSVPMSKFCPSSRPSSFKSFYSSVCPFFFLPHVLCSAPFHDFPSFILLSYVLFSFIYPSFLVPDLPVSLSFHVLQFTFF</sequence>
<gene>
    <name evidence="1" type="ORF">ILYODFUR_012374</name>
</gene>
<proteinExistence type="predicted"/>
<organism evidence="1 2">
    <name type="scientific">Ilyodon furcidens</name>
    <name type="common">goldbreast splitfin</name>
    <dbReference type="NCBI Taxonomy" id="33524"/>
    <lineage>
        <taxon>Eukaryota</taxon>
        <taxon>Metazoa</taxon>
        <taxon>Chordata</taxon>
        <taxon>Craniata</taxon>
        <taxon>Vertebrata</taxon>
        <taxon>Euteleostomi</taxon>
        <taxon>Actinopterygii</taxon>
        <taxon>Neopterygii</taxon>
        <taxon>Teleostei</taxon>
        <taxon>Neoteleostei</taxon>
        <taxon>Acanthomorphata</taxon>
        <taxon>Ovalentaria</taxon>
        <taxon>Atherinomorphae</taxon>
        <taxon>Cyprinodontiformes</taxon>
        <taxon>Goodeidae</taxon>
        <taxon>Ilyodon</taxon>
    </lineage>
</organism>